<evidence type="ECO:0000313" key="1">
    <source>
        <dbReference type="EMBL" id="KAK7395198.1"/>
    </source>
</evidence>
<proteinExistence type="predicted"/>
<dbReference type="Proteomes" id="UP001386955">
    <property type="component" value="Unassembled WGS sequence"/>
</dbReference>
<gene>
    <name evidence="1" type="ORF">VNO78_15746</name>
</gene>
<protein>
    <submittedName>
        <fullName evidence="1">Uncharacterized protein</fullName>
    </submittedName>
</protein>
<comment type="caution">
    <text evidence="1">The sequence shown here is derived from an EMBL/GenBank/DDBJ whole genome shotgun (WGS) entry which is preliminary data.</text>
</comment>
<dbReference type="EMBL" id="JAYMYS010000004">
    <property type="protein sequence ID" value="KAK7395198.1"/>
    <property type="molecule type" value="Genomic_DNA"/>
</dbReference>
<evidence type="ECO:0000313" key="2">
    <source>
        <dbReference type="Proteomes" id="UP001386955"/>
    </source>
</evidence>
<accession>A0AAN9SJC7</accession>
<organism evidence="1 2">
    <name type="scientific">Psophocarpus tetragonolobus</name>
    <name type="common">Winged bean</name>
    <name type="synonym">Dolichos tetragonolobus</name>
    <dbReference type="NCBI Taxonomy" id="3891"/>
    <lineage>
        <taxon>Eukaryota</taxon>
        <taxon>Viridiplantae</taxon>
        <taxon>Streptophyta</taxon>
        <taxon>Embryophyta</taxon>
        <taxon>Tracheophyta</taxon>
        <taxon>Spermatophyta</taxon>
        <taxon>Magnoliopsida</taxon>
        <taxon>eudicotyledons</taxon>
        <taxon>Gunneridae</taxon>
        <taxon>Pentapetalae</taxon>
        <taxon>rosids</taxon>
        <taxon>fabids</taxon>
        <taxon>Fabales</taxon>
        <taxon>Fabaceae</taxon>
        <taxon>Papilionoideae</taxon>
        <taxon>50 kb inversion clade</taxon>
        <taxon>NPAAA clade</taxon>
        <taxon>indigoferoid/millettioid clade</taxon>
        <taxon>Phaseoleae</taxon>
        <taxon>Psophocarpus</taxon>
    </lineage>
</organism>
<keyword evidence="2" id="KW-1185">Reference proteome</keyword>
<name>A0AAN9SJC7_PSOTE</name>
<sequence>MKGQKKEGALLASSALLLGRGIQILQMFGLWKVERPKLLKSIIYDGQFCSHSSRVINGDHTDNSVNRLEA</sequence>
<dbReference type="AlphaFoldDB" id="A0AAN9SJC7"/>
<reference evidence="1 2" key="1">
    <citation type="submission" date="2024-01" db="EMBL/GenBank/DDBJ databases">
        <title>The genomes of 5 underutilized Papilionoideae crops provide insights into root nodulation and disease resistanc.</title>
        <authorList>
            <person name="Jiang F."/>
        </authorList>
    </citation>
    <scope>NUCLEOTIDE SEQUENCE [LARGE SCALE GENOMIC DNA]</scope>
    <source>
        <strain evidence="1">DUOXIRENSHENG_FW03</strain>
        <tissue evidence="1">Leaves</tissue>
    </source>
</reference>